<feature type="compositionally biased region" description="Low complexity" evidence="1">
    <location>
        <begin position="70"/>
        <end position="81"/>
    </location>
</feature>
<dbReference type="AlphaFoldDB" id="A0AAN6TPC7"/>
<name>A0AAN6TPC7_9PEZI</name>
<evidence type="ECO:0000256" key="1">
    <source>
        <dbReference type="SAM" id="MobiDB-lite"/>
    </source>
</evidence>
<dbReference type="EMBL" id="MU853277">
    <property type="protein sequence ID" value="KAK4118214.1"/>
    <property type="molecule type" value="Genomic_DNA"/>
</dbReference>
<dbReference type="Proteomes" id="UP001302602">
    <property type="component" value="Unassembled WGS sequence"/>
</dbReference>
<feature type="non-terminal residue" evidence="2">
    <location>
        <position position="289"/>
    </location>
</feature>
<reference evidence="2" key="2">
    <citation type="submission" date="2023-05" db="EMBL/GenBank/DDBJ databases">
        <authorList>
            <consortium name="Lawrence Berkeley National Laboratory"/>
            <person name="Steindorff A."/>
            <person name="Hensen N."/>
            <person name="Bonometti L."/>
            <person name="Westerberg I."/>
            <person name="Brannstrom I.O."/>
            <person name="Guillou S."/>
            <person name="Cros-Aarteil S."/>
            <person name="Calhoun S."/>
            <person name="Haridas S."/>
            <person name="Kuo A."/>
            <person name="Mondo S."/>
            <person name="Pangilinan J."/>
            <person name="Riley R."/>
            <person name="Labutti K."/>
            <person name="Andreopoulos B."/>
            <person name="Lipzen A."/>
            <person name="Chen C."/>
            <person name="Yanf M."/>
            <person name="Daum C."/>
            <person name="Ng V."/>
            <person name="Clum A."/>
            <person name="Ohm R."/>
            <person name="Martin F."/>
            <person name="Silar P."/>
            <person name="Natvig D."/>
            <person name="Lalanne C."/>
            <person name="Gautier V."/>
            <person name="Ament-Velasquez S.L."/>
            <person name="Kruys A."/>
            <person name="Hutchinson M.I."/>
            <person name="Powell A.J."/>
            <person name="Barry K."/>
            <person name="Miller A.N."/>
            <person name="Grigoriev I.V."/>
            <person name="Debuchy R."/>
            <person name="Gladieux P."/>
            <person name="Thoren M.H."/>
            <person name="Johannesson H."/>
        </authorList>
    </citation>
    <scope>NUCLEOTIDE SEQUENCE</scope>
    <source>
        <strain evidence="2">CBS 731.68</strain>
    </source>
</reference>
<dbReference type="RefSeq" id="XP_062641987.1">
    <property type="nucleotide sequence ID" value="XM_062787212.1"/>
</dbReference>
<feature type="region of interest" description="Disordered" evidence="1">
    <location>
        <begin position="57"/>
        <end position="115"/>
    </location>
</feature>
<evidence type="ECO:0000313" key="2">
    <source>
        <dbReference type="EMBL" id="KAK4118214.1"/>
    </source>
</evidence>
<proteinExistence type="predicted"/>
<accession>A0AAN6TPC7</accession>
<reference evidence="2" key="1">
    <citation type="journal article" date="2023" name="Mol. Phylogenet. Evol.">
        <title>Genome-scale phylogeny and comparative genomics of the fungal order Sordariales.</title>
        <authorList>
            <person name="Hensen N."/>
            <person name="Bonometti L."/>
            <person name="Westerberg I."/>
            <person name="Brannstrom I.O."/>
            <person name="Guillou S."/>
            <person name="Cros-Aarteil S."/>
            <person name="Calhoun S."/>
            <person name="Haridas S."/>
            <person name="Kuo A."/>
            <person name="Mondo S."/>
            <person name="Pangilinan J."/>
            <person name="Riley R."/>
            <person name="LaButti K."/>
            <person name="Andreopoulos B."/>
            <person name="Lipzen A."/>
            <person name="Chen C."/>
            <person name="Yan M."/>
            <person name="Daum C."/>
            <person name="Ng V."/>
            <person name="Clum A."/>
            <person name="Steindorff A."/>
            <person name="Ohm R.A."/>
            <person name="Martin F."/>
            <person name="Silar P."/>
            <person name="Natvig D.O."/>
            <person name="Lalanne C."/>
            <person name="Gautier V."/>
            <person name="Ament-Velasquez S.L."/>
            <person name="Kruys A."/>
            <person name="Hutchinson M.I."/>
            <person name="Powell A.J."/>
            <person name="Barry K."/>
            <person name="Miller A.N."/>
            <person name="Grigoriev I.V."/>
            <person name="Debuchy R."/>
            <person name="Gladieux P."/>
            <person name="Hiltunen Thoren M."/>
            <person name="Johannesson H."/>
        </authorList>
    </citation>
    <scope>NUCLEOTIDE SEQUENCE</scope>
    <source>
        <strain evidence="2">CBS 731.68</strain>
    </source>
</reference>
<dbReference type="GeneID" id="87823982"/>
<comment type="caution">
    <text evidence="2">The sequence shown here is derived from an EMBL/GenBank/DDBJ whole genome shotgun (WGS) entry which is preliminary data.</text>
</comment>
<keyword evidence="3" id="KW-1185">Reference proteome</keyword>
<organism evidence="2 3">
    <name type="scientific">Parathielavia appendiculata</name>
    <dbReference type="NCBI Taxonomy" id="2587402"/>
    <lineage>
        <taxon>Eukaryota</taxon>
        <taxon>Fungi</taxon>
        <taxon>Dikarya</taxon>
        <taxon>Ascomycota</taxon>
        <taxon>Pezizomycotina</taxon>
        <taxon>Sordariomycetes</taxon>
        <taxon>Sordariomycetidae</taxon>
        <taxon>Sordariales</taxon>
        <taxon>Chaetomiaceae</taxon>
        <taxon>Parathielavia</taxon>
    </lineage>
</organism>
<gene>
    <name evidence="2" type="ORF">N657DRAFT_404861</name>
</gene>
<protein>
    <recommendedName>
        <fullName evidence="4">Gag protein</fullName>
    </recommendedName>
</protein>
<evidence type="ECO:0008006" key="4">
    <source>
        <dbReference type="Google" id="ProtNLM"/>
    </source>
</evidence>
<evidence type="ECO:0000313" key="3">
    <source>
        <dbReference type="Proteomes" id="UP001302602"/>
    </source>
</evidence>
<sequence>MTTVNEDVKLTGPDNWKAWNERFRSEAATRDLWELINPKSSSVGEFKTAPIKPAIQDYPKRLDRADAPPARSTRAGSATSSNTVGESQALTLGPPVEEIDRRNPPRNTSEMTALGRDAYKTDLSEYHFEWRLYEAERQNLNRLTAWMRQTIAPQLYDTTCKADRTIDQWYAALKERAGSDDREELQRAMTRYNAAIIPLTRRPKDMLNWLANWETALLGAQEVNLPGSSGSQLWWLQFESAVKGAGYESWCESYYISNQEAIDNDKLTLRKLSKDFSNRIHKDTNNRPG</sequence>